<protein>
    <submittedName>
        <fullName evidence="1">Uncharacterized protein</fullName>
    </submittedName>
</protein>
<keyword evidence="2" id="KW-1185">Reference proteome</keyword>
<name>A0AAJ0AYL9_9PEZI</name>
<dbReference type="Proteomes" id="UP001224890">
    <property type="component" value="Unassembled WGS sequence"/>
</dbReference>
<reference evidence="1" key="1">
    <citation type="submission" date="2021-06" db="EMBL/GenBank/DDBJ databases">
        <title>Comparative genomics, transcriptomics and evolutionary studies reveal genomic signatures of adaptation to plant cell wall in hemibiotrophic fungi.</title>
        <authorList>
            <consortium name="DOE Joint Genome Institute"/>
            <person name="Baroncelli R."/>
            <person name="Diaz J.F."/>
            <person name="Benocci T."/>
            <person name="Peng M."/>
            <person name="Battaglia E."/>
            <person name="Haridas S."/>
            <person name="Andreopoulos W."/>
            <person name="Labutti K."/>
            <person name="Pangilinan J."/>
            <person name="Floch G.L."/>
            <person name="Makela M.R."/>
            <person name="Henrissat B."/>
            <person name="Grigoriev I.V."/>
            <person name="Crouch J.A."/>
            <person name="De Vries R.P."/>
            <person name="Sukno S.A."/>
            <person name="Thon M.R."/>
        </authorList>
    </citation>
    <scope>NUCLEOTIDE SEQUENCE</scope>
    <source>
        <strain evidence="1">CBS 193.32</strain>
    </source>
</reference>
<dbReference type="EMBL" id="JAHMHR010000002">
    <property type="protein sequence ID" value="KAK1700704.1"/>
    <property type="molecule type" value="Genomic_DNA"/>
</dbReference>
<evidence type="ECO:0000313" key="1">
    <source>
        <dbReference type="EMBL" id="KAK1700704.1"/>
    </source>
</evidence>
<accession>A0AAJ0AYL9</accession>
<evidence type="ECO:0000313" key="2">
    <source>
        <dbReference type="Proteomes" id="UP001224890"/>
    </source>
</evidence>
<sequence length="268" mass="29260">MRNSLAQCNYCTRYPYAGRRSCWHKRCAANYNIGVPLHLRSHDESDTETVIRPLADRVALRDGSNSSLSLMPECCKSRWEMPSSSQGGSGVRGLSSGQSVTHMVEQTFVARSMNVDLDAQPQPWTAFPTSISIEDGTMPCSDSVPLNISAGLVSPPEAKFSCSSSHTAGAEKGVLLRCSAGHAQCQQLRWAARARFCIVQIFRGSGLTKLTFLFLQGSQADLRFPISTKALVEMRQAGLRFPFVCVLGSWGLPSSAFRTASDAYPRTL</sequence>
<proteinExistence type="predicted"/>
<dbReference type="GeneID" id="85450085"/>
<gene>
    <name evidence="1" type="ORF">BDP55DRAFT_140165</name>
</gene>
<organism evidence="1 2">
    <name type="scientific">Colletotrichum godetiae</name>
    <dbReference type="NCBI Taxonomy" id="1209918"/>
    <lineage>
        <taxon>Eukaryota</taxon>
        <taxon>Fungi</taxon>
        <taxon>Dikarya</taxon>
        <taxon>Ascomycota</taxon>
        <taxon>Pezizomycotina</taxon>
        <taxon>Sordariomycetes</taxon>
        <taxon>Hypocreomycetidae</taxon>
        <taxon>Glomerellales</taxon>
        <taxon>Glomerellaceae</taxon>
        <taxon>Colletotrichum</taxon>
        <taxon>Colletotrichum acutatum species complex</taxon>
    </lineage>
</organism>
<comment type="caution">
    <text evidence="1">The sequence shown here is derived from an EMBL/GenBank/DDBJ whole genome shotgun (WGS) entry which is preliminary data.</text>
</comment>
<dbReference type="AlphaFoldDB" id="A0AAJ0AYL9"/>
<dbReference type="RefSeq" id="XP_060436461.1">
    <property type="nucleotide sequence ID" value="XM_060565559.1"/>
</dbReference>